<dbReference type="InterPro" id="IPR050233">
    <property type="entry name" value="A_thaliana_F-box"/>
</dbReference>
<dbReference type="RefSeq" id="XP_010489955.2">
    <property type="nucleotide sequence ID" value="XM_010491653.2"/>
</dbReference>
<dbReference type="PANTHER" id="PTHR47993">
    <property type="entry name" value="OS09G0372900 PROTEIN-RELATED"/>
    <property type="match status" value="1"/>
</dbReference>
<accession>A0ABM0XRP8</accession>
<reference evidence="3" key="2">
    <citation type="submission" date="2025-08" db="UniProtKB">
        <authorList>
            <consortium name="RefSeq"/>
        </authorList>
    </citation>
    <scope>IDENTIFICATION</scope>
    <source>
        <tissue evidence="3">Leaf</tissue>
    </source>
</reference>
<evidence type="ECO:0000313" key="3">
    <source>
        <dbReference type="RefSeq" id="XP_010489955.2"/>
    </source>
</evidence>
<evidence type="ECO:0000313" key="2">
    <source>
        <dbReference type="Proteomes" id="UP000694864"/>
    </source>
</evidence>
<dbReference type="NCBIfam" id="TIGR01640">
    <property type="entry name" value="F_box_assoc_1"/>
    <property type="match status" value="1"/>
</dbReference>
<sequence length="356" mass="41839">MRFCVKQKQCSIRFNKVLQTMERFIQRPFLRFMMMNYKLSSIRFDLYGKEFVDPSVKEIGNLINQVDISKVFHCDGLLLCVPRPRDNTSLVVWNPYLCQTRWIQPLNAYHRLDRYAIGYDNDRNHKILRFLDHYDPYVKHKFLEFEIFDLRSNSWRVLDISPGWEIEFYHRGVTLKGNTYFFAKEKIVYEGTGEYPEPQDYLLCFDFTAESFAQLLPLPFEHYIEDTGTLSYVKGEKLAALYQNMDTYALEIWVTTLIEPNAVSRSNFFKVDMKLHTGVDFKFEVESGSFFIDEEKKLAVVFDVDESESYTMAYIIGENGCLKEVNLGEAVVNLEESPYGRPIVSTYYVPTLAEVI</sequence>
<dbReference type="PANTHER" id="PTHR47993:SF234">
    <property type="entry name" value="F-BOX DOMAIN-CONTAINING PROTEIN"/>
    <property type="match status" value="1"/>
</dbReference>
<feature type="domain" description="F-box associated beta-propeller type 1" evidence="1">
    <location>
        <begin position="31"/>
        <end position="354"/>
    </location>
</feature>
<name>A0ABM0XRP8_CAMSA</name>
<dbReference type="InterPro" id="IPR017451">
    <property type="entry name" value="F-box-assoc_interact_dom"/>
</dbReference>
<protein>
    <submittedName>
        <fullName evidence="3">F-box protein At3g20030</fullName>
    </submittedName>
</protein>
<dbReference type="Pfam" id="PF07734">
    <property type="entry name" value="FBA_1"/>
    <property type="match status" value="1"/>
</dbReference>
<dbReference type="InterPro" id="IPR006527">
    <property type="entry name" value="F-box-assoc_dom_typ1"/>
</dbReference>
<evidence type="ECO:0000259" key="1">
    <source>
        <dbReference type="Pfam" id="PF07734"/>
    </source>
</evidence>
<proteinExistence type="predicted"/>
<gene>
    <name evidence="3" type="primary">LOC104767660</name>
</gene>
<dbReference type="GeneID" id="104767660"/>
<organism evidence="2 3">
    <name type="scientific">Camelina sativa</name>
    <name type="common">False flax</name>
    <name type="synonym">Myagrum sativum</name>
    <dbReference type="NCBI Taxonomy" id="90675"/>
    <lineage>
        <taxon>Eukaryota</taxon>
        <taxon>Viridiplantae</taxon>
        <taxon>Streptophyta</taxon>
        <taxon>Embryophyta</taxon>
        <taxon>Tracheophyta</taxon>
        <taxon>Spermatophyta</taxon>
        <taxon>Magnoliopsida</taxon>
        <taxon>eudicotyledons</taxon>
        <taxon>Gunneridae</taxon>
        <taxon>Pentapetalae</taxon>
        <taxon>rosids</taxon>
        <taxon>malvids</taxon>
        <taxon>Brassicales</taxon>
        <taxon>Brassicaceae</taxon>
        <taxon>Camelineae</taxon>
        <taxon>Camelina</taxon>
    </lineage>
</organism>
<reference evidence="2" key="1">
    <citation type="journal article" date="2014" name="Nat. Commun.">
        <title>The emerging biofuel crop Camelina sativa retains a highly undifferentiated hexaploid genome structure.</title>
        <authorList>
            <person name="Kagale S."/>
            <person name="Koh C."/>
            <person name="Nixon J."/>
            <person name="Bollina V."/>
            <person name="Clarke W.E."/>
            <person name="Tuteja R."/>
            <person name="Spillane C."/>
            <person name="Robinson S.J."/>
            <person name="Links M.G."/>
            <person name="Clarke C."/>
            <person name="Higgins E.E."/>
            <person name="Huebert T."/>
            <person name="Sharpe A.G."/>
            <person name="Parkin I.A."/>
        </authorList>
    </citation>
    <scope>NUCLEOTIDE SEQUENCE [LARGE SCALE GENOMIC DNA]</scope>
    <source>
        <strain evidence="2">cv. DH55</strain>
    </source>
</reference>
<keyword evidence="2" id="KW-1185">Reference proteome</keyword>
<dbReference type="Proteomes" id="UP000694864">
    <property type="component" value="Chromosome 19"/>
</dbReference>